<keyword evidence="1" id="KW-0732">Signal</keyword>
<dbReference type="RefSeq" id="XP_022249713.1">
    <property type="nucleotide sequence ID" value="XM_022394005.1"/>
</dbReference>
<evidence type="ECO:0000313" key="3">
    <source>
        <dbReference type="RefSeq" id="XP_022249713.1"/>
    </source>
</evidence>
<keyword evidence="2" id="KW-1185">Reference proteome</keyword>
<feature type="signal peptide" evidence="1">
    <location>
        <begin position="1"/>
        <end position="26"/>
    </location>
</feature>
<reference evidence="3" key="1">
    <citation type="submission" date="2025-08" db="UniProtKB">
        <authorList>
            <consortium name="RefSeq"/>
        </authorList>
    </citation>
    <scope>IDENTIFICATION</scope>
    <source>
        <tissue evidence="3">Muscle</tissue>
    </source>
</reference>
<sequence length="104" mass="12061">MMALTSSLFFFTLILTSSLVAKNAEARPKFWESGNYAPILNDEYKSAQYNARLQRELANNVALLLAGDEDLPWPPYGGRFVQSKRQIRYNQCYFNPISCFRKRK</sequence>
<proteinExistence type="predicted"/>
<feature type="chain" id="PRO_5046646483" evidence="1">
    <location>
        <begin position="27"/>
        <end position="104"/>
    </location>
</feature>
<dbReference type="GeneID" id="111087421"/>
<evidence type="ECO:0000313" key="2">
    <source>
        <dbReference type="Proteomes" id="UP000694941"/>
    </source>
</evidence>
<accession>A0ABM1T1F7</accession>
<name>A0ABM1T1F7_LIMPO</name>
<dbReference type="Proteomes" id="UP000694941">
    <property type="component" value="Unplaced"/>
</dbReference>
<evidence type="ECO:0000256" key="1">
    <source>
        <dbReference type="SAM" id="SignalP"/>
    </source>
</evidence>
<organism evidence="2 3">
    <name type="scientific">Limulus polyphemus</name>
    <name type="common">Atlantic horseshoe crab</name>
    <dbReference type="NCBI Taxonomy" id="6850"/>
    <lineage>
        <taxon>Eukaryota</taxon>
        <taxon>Metazoa</taxon>
        <taxon>Ecdysozoa</taxon>
        <taxon>Arthropoda</taxon>
        <taxon>Chelicerata</taxon>
        <taxon>Merostomata</taxon>
        <taxon>Xiphosura</taxon>
        <taxon>Limulidae</taxon>
        <taxon>Limulus</taxon>
    </lineage>
</organism>
<gene>
    <name evidence="3" type="primary">LOC111087421</name>
</gene>
<protein>
    <submittedName>
        <fullName evidence="3">Uncharacterized protein LOC111087421</fullName>
    </submittedName>
</protein>